<gene>
    <name evidence="3" type="ORF">FEM03_06000</name>
</gene>
<dbReference type="EMBL" id="VAUV01000004">
    <property type="protein sequence ID" value="TLD71689.1"/>
    <property type="molecule type" value="Genomic_DNA"/>
</dbReference>
<keyword evidence="1" id="KW-1133">Transmembrane helix</keyword>
<dbReference type="InterPro" id="IPR000157">
    <property type="entry name" value="TIR_dom"/>
</dbReference>
<evidence type="ECO:0000256" key="1">
    <source>
        <dbReference type="SAM" id="Phobius"/>
    </source>
</evidence>
<protein>
    <submittedName>
        <fullName evidence="3">TIR domain-containing protein</fullName>
    </submittedName>
</protein>
<dbReference type="SUPFAM" id="SSF52200">
    <property type="entry name" value="Toll/Interleukin receptor TIR domain"/>
    <property type="match status" value="1"/>
</dbReference>
<dbReference type="Proteomes" id="UP000306196">
    <property type="component" value="Unassembled WGS sequence"/>
</dbReference>
<dbReference type="SMART" id="SM00255">
    <property type="entry name" value="TIR"/>
    <property type="match status" value="1"/>
</dbReference>
<evidence type="ECO:0000259" key="2">
    <source>
        <dbReference type="PROSITE" id="PS50104"/>
    </source>
</evidence>
<dbReference type="GO" id="GO:0007165">
    <property type="term" value="P:signal transduction"/>
    <property type="evidence" value="ECO:0007669"/>
    <property type="project" value="InterPro"/>
</dbReference>
<dbReference type="InterPro" id="IPR035897">
    <property type="entry name" value="Toll_tir_struct_dom_sf"/>
</dbReference>
<reference evidence="3 4" key="1">
    <citation type="submission" date="2019-05" db="EMBL/GenBank/DDBJ databases">
        <title>Verrucobacter flavum gen. nov., sp. nov. a new member of the family Verrucomicrobiaceae.</title>
        <authorList>
            <person name="Szuroczki S."/>
            <person name="Abbaszade G."/>
            <person name="Szabo A."/>
            <person name="Felfoldi T."/>
            <person name="Schumann P."/>
            <person name="Boka K."/>
            <person name="Keki Z."/>
            <person name="Toumi M."/>
            <person name="Toth E."/>
        </authorList>
    </citation>
    <scope>NUCLEOTIDE SEQUENCE [LARGE SCALE GENOMIC DNA]</scope>
    <source>
        <strain evidence="3 4">MG-N-17</strain>
    </source>
</reference>
<proteinExistence type="predicted"/>
<dbReference type="Gene3D" id="3.40.50.10140">
    <property type="entry name" value="Toll/interleukin-1 receptor homology (TIR) domain"/>
    <property type="match status" value="1"/>
</dbReference>
<evidence type="ECO:0000313" key="4">
    <source>
        <dbReference type="Proteomes" id="UP000306196"/>
    </source>
</evidence>
<dbReference type="SUPFAM" id="SSF141571">
    <property type="entry name" value="Pentapeptide repeat-like"/>
    <property type="match status" value="1"/>
</dbReference>
<keyword evidence="4" id="KW-1185">Reference proteome</keyword>
<dbReference type="OrthoDB" id="9810385at2"/>
<dbReference type="AlphaFoldDB" id="A0A5R8KJ90"/>
<dbReference type="Gene3D" id="2.160.20.80">
    <property type="entry name" value="E3 ubiquitin-protein ligase SopA"/>
    <property type="match status" value="1"/>
</dbReference>
<name>A0A5R8KJ90_9BACT</name>
<accession>A0A5R8KJ90</accession>
<dbReference type="RefSeq" id="WP_138085283.1">
    <property type="nucleotide sequence ID" value="NZ_VAUV01000004.1"/>
</dbReference>
<dbReference type="Pfam" id="PF13676">
    <property type="entry name" value="TIR_2"/>
    <property type="match status" value="1"/>
</dbReference>
<sequence length="441" mass="48546">MKAKVFLSYARADGCGVAAQLRSELSRERFTVFQDTEETLAGEEFKTVIMEALRKCDLVVALITPGYAHSSWCHAEYYLAHSAGRPVIPIRFKDEGGPVALPEPLSGMIAAAQYVEVPEVAGEVVIHAALDKRLRVLRRRIVRKKWLTASAGFGGFLLAASGLLAFTSEFVREVARKNTLNTIGNARKVLGQEFFHTKSTEFRGDERLRGKLLVDAENEALDTHVRLNAKILAASTVPGKSRWFLKSCKWEGGVYQNDALSDTTFASGSVNSVEFQRVYFGNVIWGSAPNMAVSSAKFLNCSFSGGGFLDTNMIDCDFTNCTFDGGVMQIKNFGAVRFASRKSNPSSAVVVGGEVCSFSNSVISHCTDPSPSGTMNFRSPENEVMFDNVVFESCRFRGLIRSDWFKRCSFRNCLFPDSAIVEELMTSNHVVEAIMKDEGCP</sequence>
<keyword evidence="1" id="KW-0812">Transmembrane</keyword>
<feature type="domain" description="TIR" evidence="2">
    <location>
        <begin position="1"/>
        <end position="116"/>
    </location>
</feature>
<dbReference type="PROSITE" id="PS50104">
    <property type="entry name" value="TIR"/>
    <property type="match status" value="1"/>
</dbReference>
<comment type="caution">
    <text evidence="3">The sequence shown here is derived from an EMBL/GenBank/DDBJ whole genome shotgun (WGS) entry which is preliminary data.</text>
</comment>
<organism evidence="3 4">
    <name type="scientific">Phragmitibacter flavus</name>
    <dbReference type="NCBI Taxonomy" id="2576071"/>
    <lineage>
        <taxon>Bacteria</taxon>
        <taxon>Pseudomonadati</taxon>
        <taxon>Verrucomicrobiota</taxon>
        <taxon>Verrucomicrobiia</taxon>
        <taxon>Verrucomicrobiales</taxon>
        <taxon>Verrucomicrobiaceae</taxon>
        <taxon>Phragmitibacter</taxon>
    </lineage>
</organism>
<feature type="transmembrane region" description="Helical" evidence="1">
    <location>
        <begin position="146"/>
        <end position="166"/>
    </location>
</feature>
<evidence type="ECO:0000313" key="3">
    <source>
        <dbReference type="EMBL" id="TLD71689.1"/>
    </source>
</evidence>
<keyword evidence="1" id="KW-0472">Membrane</keyword>